<sequence length="307" mass="32596">MERTERLRAVLAGLALACLFEALTVFATQDKGVRAQSPWQDDPYDAAVSLAQFAVPMLAAVIALRLLAWRAPGGPDRERQTVRAAGAMTALVGITLAFEWAAVAAVRRSWGAWTWVLAGGLAVTSVCAAAVAVMLARCRGPRVRWRHDWLGDVLLVASRTPVVRRWAAPAAADWVRRHAMGVFVLASALAAAGIVGAMVVGEHWTDPWLIAWALAVEFTSHLAFCLIANAVAGFVARPERPWTRRAGEASVVAGCVAVQLAVAFRDALWPGTVTSVADAAALTFGAGAATTAVAGVLLMTKGRQWQR</sequence>
<evidence type="ECO:0000256" key="1">
    <source>
        <dbReference type="SAM" id="Phobius"/>
    </source>
</evidence>
<feature type="transmembrane region" description="Helical" evidence="1">
    <location>
        <begin position="51"/>
        <end position="69"/>
    </location>
</feature>
<gene>
    <name evidence="2" type="ORF">J4557_07270</name>
</gene>
<feature type="transmembrane region" description="Helical" evidence="1">
    <location>
        <begin position="81"/>
        <end position="106"/>
    </location>
</feature>
<feature type="transmembrane region" description="Helical" evidence="1">
    <location>
        <begin position="182"/>
        <end position="204"/>
    </location>
</feature>
<evidence type="ECO:0000313" key="2">
    <source>
        <dbReference type="EMBL" id="MBO2437317.1"/>
    </source>
</evidence>
<protein>
    <submittedName>
        <fullName evidence="2">Uncharacterized protein</fullName>
    </submittedName>
</protein>
<feature type="transmembrane region" description="Helical" evidence="1">
    <location>
        <begin position="112"/>
        <end position="136"/>
    </location>
</feature>
<comment type="caution">
    <text evidence="2">The sequence shown here is derived from an EMBL/GenBank/DDBJ whole genome shotgun (WGS) entry which is preliminary data.</text>
</comment>
<organism evidence="2 3">
    <name type="scientific">Actinomadura nitritigenes</name>
    <dbReference type="NCBI Taxonomy" id="134602"/>
    <lineage>
        <taxon>Bacteria</taxon>
        <taxon>Bacillati</taxon>
        <taxon>Actinomycetota</taxon>
        <taxon>Actinomycetes</taxon>
        <taxon>Streptosporangiales</taxon>
        <taxon>Thermomonosporaceae</taxon>
        <taxon>Actinomadura</taxon>
    </lineage>
</organism>
<feature type="transmembrane region" description="Helical" evidence="1">
    <location>
        <begin position="276"/>
        <end position="299"/>
    </location>
</feature>
<feature type="transmembrane region" description="Helical" evidence="1">
    <location>
        <begin position="210"/>
        <end position="234"/>
    </location>
</feature>
<keyword evidence="1" id="KW-0472">Membrane</keyword>
<dbReference type="RefSeq" id="WP_208265655.1">
    <property type="nucleotide sequence ID" value="NZ_BAAAGM010000045.1"/>
</dbReference>
<evidence type="ECO:0000313" key="3">
    <source>
        <dbReference type="Proteomes" id="UP000666915"/>
    </source>
</evidence>
<dbReference type="Proteomes" id="UP000666915">
    <property type="component" value="Unassembled WGS sequence"/>
</dbReference>
<name>A0ABS3QUL6_9ACTN</name>
<feature type="transmembrane region" description="Helical" evidence="1">
    <location>
        <begin position="246"/>
        <end position="264"/>
    </location>
</feature>
<dbReference type="EMBL" id="JAGEOK010000004">
    <property type="protein sequence ID" value="MBO2437317.1"/>
    <property type="molecule type" value="Genomic_DNA"/>
</dbReference>
<accession>A0ABS3QUL6</accession>
<proteinExistence type="predicted"/>
<keyword evidence="1" id="KW-0812">Transmembrane</keyword>
<reference evidence="2 3" key="1">
    <citation type="submission" date="2021-03" db="EMBL/GenBank/DDBJ databases">
        <authorList>
            <person name="Kanchanasin P."/>
            <person name="Saeng-In P."/>
            <person name="Phongsopitanun W."/>
            <person name="Yuki M."/>
            <person name="Kudo T."/>
            <person name="Ohkuma M."/>
            <person name="Tanasupawat S."/>
        </authorList>
    </citation>
    <scope>NUCLEOTIDE SEQUENCE [LARGE SCALE GENOMIC DNA]</scope>
    <source>
        <strain evidence="2 3">L46</strain>
    </source>
</reference>
<keyword evidence="1" id="KW-1133">Transmembrane helix</keyword>
<keyword evidence="3" id="KW-1185">Reference proteome</keyword>